<dbReference type="OMA" id="MMIMITI"/>
<dbReference type="GO" id="GO:0005524">
    <property type="term" value="F:ATP binding"/>
    <property type="evidence" value="ECO:0007669"/>
    <property type="project" value="UniProtKB-KW"/>
</dbReference>
<evidence type="ECO:0000259" key="12">
    <source>
        <dbReference type="PROSITE" id="PS50929"/>
    </source>
</evidence>
<dbReference type="GO" id="GO:0140359">
    <property type="term" value="F:ABC-type transporter activity"/>
    <property type="evidence" value="ECO:0007669"/>
    <property type="project" value="InterPro"/>
</dbReference>
<dbReference type="CDD" id="cd18580">
    <property type="entry name" value="ABC_6TM_ABCC_D2"/>
    <property type="match status" value="1"/>
</dbReference>
<dbReference type="CDD" id="cd03244">
    <property type="entry name" value="ABCC_MRP_domain2"/>
    <property type="match status" value="1"/>
</dbReference>
<dbReference type="InterPro" id="IPR003593">
    <property type="entry name" value="AAA+_ATPase"/>
</dbReference>
<comment type="subcellular location">
    <subcellularLocation>
        <location evidence="1">Membrane</location>
        <topology evidence="1">Multi-pass membrane protein</topology>
    </subcellularLocation>
</comment>
<comment type="caution">
    <text evidence="13">The sequence shown here is derived from an EMBL/GenBank/DDBJ whole genome shotgun (WGS) entry which is preliminary data.</text>
</comment>
<dbReference type="SUPFAM" id="SSF52540">
    <property type="entry name" value="P-loop containing nucleoside triphosphate hydrolases"/>
    <property type="match status" value="1"/>
</dbReference>
<dbReference type="Proteomes" id="UP000198287">
    <property type="component" value="Unassembled WGS sequence"/>
</dbReference>
<sequence length="450" mass="50337">FTKDLGSLDELIPYAMFDAITIFLLMLTMVALIISSNYYMAIPTFALLIILFVIRQYYIKTARAVKRIEALTRSPIFTHVVASSSGSTTIRSANAESILVKQFDRHQDIHSSSWYIFISANRWFGVWLEMISVAYLTIVTLSFLILASLTDYKSSDVGLAISSVFNGCFSMGHETNPEAPLDSKPDKKPPKDWPKNGEIQFRNYYLEYEEKDVIKGITFDIKACEKIGIADTGAGKSSIINGLFRMTEPRGDMFIDGVQVNDIGLHDLRQAVSIILQDPVLFSGSMRSNLDPFDQYSDQDLRESLEEVELKNDIPALDFEVSDGGSNFSVDQRQLVCLARAILRKNKIIVVDEATANVDPRTDNFIQQTIRTKFADCTIITIAHRLNSVMDCDRILVLDNGYLMEYNHPHILLSDPNGILSSMVNHTGAASAVLKQVAAEVSVEKFPKQG</sequence>
<keyword evidence="8 10" id="KW-0472">Membrane</keyword>
<feature type="domain" description="ABC transmembrane type-1" evidence="12">
    <location>
        <begin position="1"/>
        <end position="172"/>
    </location>
</feature>
<organism evidence="13 14">
    <name type="scientific">Folsomia candida</name>
    <name type="common">Springtail</name>
    <dbReference type="NCBI Taxonomy" id="158441"/>
    <lineage>
        <taxon>Eukaryota</taxon>
        <taxon>Metazoa</taxon>
        <taxon>Ecdysozoa</taxon>
        <taxon>Arthropoda</taxon>
        <taxon>Hexapoda</taxon>
        <taxon>Collembola</taxon>
        <taxon>Entomobryomorpha</taxon>
        <taxon>Isotomoidea</taxon>
        <taxon>Isotomidae</taxon>
        <taxon>Proisotominae</taxon>
        <taxon>Folsomia</taxon>
    </lineage>
</organism>
<dbReference type="Pfam" id="PF00664">
    <property type="entry name" value="ABC_membrane"/>
    <property type="match status" value="1"/>
</dbReference>
<name>A0A226DQY7_FOLCA</name>
<keyword evidence="6" id="KW-0067">ATP-binding</keyword>
<reference evidence="13 14" key="1">
    <citation type="submission" date="2015-12" db="EMBL/GenBank/DDBJ databases">
        <title>The genome of Folsomia candida.</title>
        <authorList>
            <person name="Faddeeva A."/>
            <person name="Derks M.F."/>
            <person name="Anvar Y."/>
            <person name="Smit S."/>
            <person name="Van Straalen N."/>
            <person name="Roelofs D."/>
        </authorList>
    </citation>
    <scope>NUCLEOTIDE SEQUENCE [LARGE SCALE GENOMIC DNA]</scope>
    <source>
        <strain evidence="13 14">VU population</strain>
        <tissue evidence="13">Whole body</tissue>
    </source>
</reference>
<evidence type="ECO:0000256" key="7">
    <source>
        <dbReference type="ARBA" id="ARBA00022989"/>
    </source>
</evidence>
<dbReference type="InterPro" id="IPR036640">
    <property type="entry name" value="ABC1_TM_sf"/>
</dbReference>
<evidence type="ECO:0000256" key="10">
    <source>
        <dbReference type="SAM" id="Phobius"/>
    </source>
</evidence>
<dbReference type="EMBL" id="LNIX01000015">
    <property type="protein sequence ID" value="OXA46616.1"/>
    <property type="molecule type" value="Genomic_DNA"/>
</dbReference>
<keyword evidence="7 10" id="KW-1133">Transmembrane helix</keyword>
<accession>A0A226DQY7</accession>
<evidence type="ECO:0000256" key="8">
    <source>
        <dbReference type="ARBA" id="ARBA00023136"/>
    </source>
</evidence>
<dbReference type="FunFam" id="3.40.50.300:FF:000163">
    <property type="entry name" value="Multidrug resistance-associated protein member 4"/>
    <property type="match status" value="1"/>
</dbReference>
<dbReference type="GO" id="GO:0016887">
    <property type="term" value="F:ATP hydrolysis activity"/>
    <property type="evidence" value="ECO:0007669"/>
    <property type="project" value="InterPro"/>
</dbReference>
<evidence type="ECO:0000259" key="11">
    <source>
        <dbReference type="PROSITE" id="PS50893"/>
    </source>
</evidence>
<evidence type="ECO:0000313" key="14">
    <source>
        <dbReference type="Proteomes" id="UP000198287"/>
    </source>
</evidence>
<feature type="transmembrane region" description="Helical" evidence="10">
    <location>
        <begin position="126"/>
        <end position="149"/>
    </location>
</feature>
<evidence type="ECO:0000256" key="5">
    <source>
        <dbReference type="ARBA" id="ARBA00022741"/>
    </source>
</evidence>
<dbReference type="InterPro" id="IPR044726">
    <property type="entry name" value="ABCC_6TM_D2"/>
</dbReference>
<evidence type="ECO:0000256" key="9">
    <source>
        <dbReference type="SAM" id="MobiDB-lite"/>
    </source>
</evidence>
<dbReference type="AlphaFoldDB" id="A0A226DQY7"/>
<keyword evidence="3" id="KW-0813">Transport</keyword>
<dbReference type="PANTHER" id="PTHR24223:SF456">
    <property type="entry name" value="MULTIDRUG RESISTANCE-ASSOCIATED PROTEIN LETHAL(2)03659"/>
    <property type="match status" value="1"/>
</dbReference>
<dbReference type="STRING" id="158441.A0A226DQY7"/>
<dbReference type="GO" id="GO:0016020">
    <property type="term" value="C:membrane"/>
    <property type="evidence" value="ECO:0007669"/>
    <property type="project" value="UniProtKB-SubCell"/>
</dbReference>
<dbReference type="Gene3D" id="1.20.1560.10">
    <property type="entry name" value="ABC transporter type 1, transmembrane domain"/>
    <property type="match status" value="1"/>
</dbReference>
<dbReference type="InterPro" id="IPR027417">
    <property type="entry name" value="P-loop_NTPase"/>
</dbReference>
<keyword evidence="14" id="KW-1185">Reference proteome</keyword>
<feature type="region of interest" description="Disordered" evidence="9">
    <location>
        <begin position="176"/>
        <end position="195"/>
    </location>
</feature>
<dbReference type="Pfam" id="PF00005">
    <property type="entry name" value="ABC_tran"/>
    <property type="match status" value="1"/>
</dbReference>
<feature type="transmembrane region" description="Helical" evidence="10">
    <location>
        <begin position="40"/>
        <end position="58"/>
    </location>
</feature>
<evidence type="ECO:0000256" key="4">
    <source>
        <dbReference type="ARBA" id="ARBA00022692"/>
    </source>
</evidence>
<evidence type="ECO:0000256" key="1">
    <source>
        <dbReference type="ARBA" id="ARBA00004141"/>
    </source>
</evidence>
<proteinExistence type="inferred from homology"/>
<dbReference type="InterPro" id="IPR011527">
    <property type="entry name" value="ABC1_TM_dom"/>
</dbReference>
<feature type="non-terminal residue" evidence="13">
    <location>
        <position position="1"/>
    </location>
</feature>
<dbReference type="SMART" id="SM00382">
    <property type="entry name" value="AAA"/>
    <property type="match status" value="1"/>
</dbReference>
<dbReference type="InterPro" id="IPR050173">
    <property type="entry name" value="ABC_transporter_C-like"/>
</dbReference>
<comment type="similarity">
    <text evidence="2">Belongs to the ABC transporter superfamily. ABCC family. Conjugate transporter (TC 3.A.1.208) subfamily.</text>
</comment>
<dbReference type="SUPFAM" id="SSF90123">
    <property type="entry name" value="ABC transporter transmembrane region"/>
    <property type="match status" value="1"/>
</dbReference>
<keyword evidence="5" id="KW-0547">Nucleotide-binding</keyword>
<feature type="transmembrane region" description="Helical" evidence="10">
    <location>
        <begin position="12"/>
        <end position="34"/>
    </location>
</feature>
<dbReference type="OrthoDB" id="6500128at2759"/>
<evidence type="ECO:0000313" key="13">
    <source>
        <dbReference type="EMBL" id="OXA46616.1"/>
    </source>
</evidence>
<evidence type="ECO:0000256" key="3">
    <source>
        <dbReference type="ARBA" id="ARBA00022448"/>
    </source>
</evidence>
<dbReference type="PROSITE" id="PS50893">
    <property type="entry name" value="ABC_TRANSPORTER_2"/>
    <property type="match status" value="1"/>
</dbReference>
<dbReference type="Gene3D" id="3.40.50.300">
    <property type="entry name" value="P-loop containing nucleotide triphosphate hydrolases"/>
    <property type="match status" value="1"/>
</dbReference>
<feature type="compositionally biased region" description="Basic and acidic residues" evidence="9">
    <location>
        <begin position="181"/>
        <end position="195"/>
    </location>
</feature>
<dbReference type="PROSITE" id="PS50929">
    <property type="entry name" value="ABC_TM1F"/>
    <property type="match status" value="1"/>
</dbReference>
<dbReference type="InterPro" id="IPR003439">
    <property type="entry name" value="ABC_transporter-like_ATP-bd"/>
</dbReference>
<evidence type="ECO:0000256" key="6">
    <source>
        <dbReference type="ARBA" id="ARBA00022840"/>
    </source>
</evidence>
<keyword evidence="4 10" id="KW-0812">Transmembrane</keyword>
<gene>
    <name evidence="13" type="ORF">Fcan01_18799</name>
</gene>
<feature type="domain" description="ABC transporter" evidence="11">
    <location>
        <begin position="199"/>
        <end position="425"/>
    </location>
</feature>
<dbReference type="PANTHER" id="PTHR24223">
    <property type="entry name" value="ATP-BINDING CASSETTE SUB-FAMILY C"/>
    <property type="match status" value="1"/>
</dbReference>
<evidence type="ECO:0000256" key="2">
    <source>
        <dbReference type="ARBA" id="ARBA00009726"/>
    </source>
</evidence>
<protein>
    <submittedName>
        <fullName evidence="13">Multidrug resistance-associated protein 4</fullName>
    </submittedName>
</protein>